<dbReference type="SMART" id="SM00044">
    <property type="entry name" value="CYCc"/>
    <property type="match status" value="1"/>
</dbReference>
<evidence type="ECO:0000256" key="2">
    <source>
        <dbReference type="SAM" id="Phobius"/>
    </source>
</evidence>
<feature type="transmembrane region" description="Helical" evidence="2">
    <location>
        <begin position="167"/>
        <end position="187"/>
    </location>
</feature>
<feature type="transmembrane region" description="Helical" evidence="2">
    <location>
        <begin position="64"/>
        <end position="85"/>
    </location>
</feature>
<organism evidence="4 5">
    <name type="scientific">Mycobacterium asiaticum</name>
    <dbReference type="NCBI Taxonomy" id="1790"/>
    <lineage>
        <taxon>Bacteria</taxon>
        <taxon>Bacillati</taxon>
        <taxon>Actinomycetota</taxon>
        <taxon>Actinomycetes</taxon>
        <taxon>Mycobacteriales</taxon>
        <taxon>Mycobacteriaceae</taxon>
        <taxon>Mycobacterium</taxon>
    </lineage>
</organism>
<feature type="transmembrane region" description="Helical" evidence="2">
    <location>
        <begin position="34"/>
        <end position="52"/>
    </location>
</feature>
<dbReference type="InterPro" id="IPR029787">
    <property type="entry name" value="Nucleotide_cyclase"/>
</dbReference>
<feature type="transmembrane region" description="Helical" evidence="2">
    <location>
        <begin position="228"/>
        <end position="251"/>
    </location>
</feature>
<feature type="transmembrane region" description="Helical" evidence="2">
    <location>
        <begin position="137"/>
        <end position="155"/>
    </location>
</feature>
<dbReference type="InterPro" id="IPR029016">
    <property type="entry name" value="GAF-like_dom_sf"/>
</dbReference>
<evidence type="ECO:0000313" key="5">
    <source>
        <dbReference type="Proteomes" id="UP000093925"/>
    </source>
</evidence>
<dbReference type="PROSITE" id="PS50125">
    <property type="entry name" value="GUANYLATE_CYCLASE_2"/>
    <property type="match status" value="1"/>
</dbReference>
<keyword evidence="2" id="KW-0812">Transmembrane</keyword>
<feature type="transmembrane region" description="Helical" evidence="2">
    <location>
        <begin position="257"/>
        <end position="275"/>
    </location>
</feature>
<dbReference type="InterPro" id="IPR050697">
    <property type="entry name" value="Adenylyl/Guanylyl_Cyclase_3/4"/>
</dbReference>
<dbReference type="Gene3D" id="3.30.450.40">
    <property type="match status" value="1"/>
</dbReference>
<dbReference type="PANTHER" id="PTHR43081">
    <property type="entry name" value="ADENYLATE CYCLASE, TERMINAL-DIFFERENTIATION SPECIFIC-RELATED"/>
    <property type="match status" value="1"/>
</dbReference>
<feature type="transmembrane region" description="Helical" evidence="2">
    <location>
        <begin position="97"/>
        <end position="117"/>
    </location>
</feature>
<comment type="caution">
    <text evidence="4">The sequence shown here is derived from an EMBL/GenBank/DDBJ whole genome shotgun (WGS) entry which is preliminary data.</text>
</comment>
<dbReference type="Proteomes" id="UP000093925">
    <property type="component" value="Unassembled WGS sequence"/>
</dbReference>
<proteinExistence type="inferred from homology"/>
<dbReference type="AlphaFoldDB" id="A0A1A3KGL9"/>
<feature type="domain" description="Guanylate cyclase" evidence="3">
    <location>
        <begin position="513"/>
        <end position="641"/>
    </location>
</feature>
<evidence type="ECO:0000259" key="3">
    <source>
        <dbReference type="PROSITE" id="PS50125"/>
    </source>
</evidence>
<evidence type="ECO:0000256" key="1">
    <source>
        <dbReference type="ARBA" id="ARBA00005381"/>
    </source>
</evidence>
<dbReference type="Pfam" id="PF00211">
    <property type="entry name" value="Guanylate_cyc"/>
    <property type="match status" value="1"/>
</dbReference>
<feature type="transmembrane region" description="Helical" evidence="2">
    <location>
        <begin position="203"/>
        <end position="221"/>
    </location>
</feature>
<comment type="similarity">
    <text evidence="1">Belongs to the adenylyl cyclase class-3 family.</text>
</comment>
<evidence type="ECO:0000313" key="4">
    <source>
        <dbReference type="EMBL" id="OBJ83136.1"/>
    </source>
</evidence>
<dbReference type="GO" id="GO:0035556">
    <property type="term" value="P:intracellular signal transduction"/>
    <property type="evidence" value="ECO:0007669"/>
    <property type="project" value="InterPro"/>
</dbReference>
<dbReference type="Gene3D" id="3.30.70.1230">
    <property type="entry name" value="Nucleotide cyclase"/>
    <property type="match status" value="1"/>
</dbReference>
<dbReference type="PANTHER" id="PTHR43081:SF1">
    <property type="entry name" value="ADENYLATE CYCLASE, TERMINAL-DIFFERENTIATION SPECIFIC"/>
    <property type="match status" value="1"/>
</dbReference>
<keyword evidence="2" id="KW-1133">Transmembrane helix</keyword>
<name>A0A1A3KGL9_MYCAS</name>
<dbReference type="CDD" id="cd07302">
    <property type="entry name" value="CHD"/>
    <property type="match status" value="1"/>
</dbReference>
<protein>
    <recommendedName>
        <fullName evidence="3">Guanylate cyclase domain-containing protein</fullName>
    </recommendedName>
</protein>
<dbReference type="SUPFAM" id="SSF55781">
    <property type="entry name" value="GAF domain-like"/>
    <property type="match status" value="1"/>
</dbReference>
<dbReference type="GO" id="GO:0004016">
    <property type="term" value="F:adenylate cyclase activity"/>
    <property type="evidence" value="ECO:0007669"/>
    <property type="project" value="UniProtKB-ARBA"/>
</dbReference>
<dbReference type="EMBL" id="LZLM01000099">
    <property type="protein sequence ID" value="OBJ83136.1"/>
    <property type="molecule type" value="Genomic_DNA"/>
</dbReference>
<accession>A0A1A3KGL9</accession>
<gene>
    <name evidence="4" type="ORF">A5640_18795</name>
</gene>
<keyword evidence="2" id="KW-0472">Membrane</keyword>
<dbReference type="InterPro" id="IPR001054">
    <property type="entry name" value="A/G_cyclase"/>
</dbReference>
<dbReference type="SUPFAM" id="SSF55073">
    <property type="entry name" value="Nucleotide cyclase"/>
    <property type="match status" value="1"/>
</dbReference>
<reference evidence="4 5" key="1">
    <citation type="submission" date="2016-06" db="EMBL/GenBank/DDBJ databases">
        <authorList>
            <person name="Kjaerup R.B."/>
            <person name="Dalgaard T.S."/>
            <person name="Juul-Madsen H.R."/>
        </authorList>
    </citation>
    <scope>NUCLEOTIDE SEQUENCE [LARGE SCALE GENOMIC DNA]</scope>
    <source>
        <strain evidence="4 5">1276495.2</strain>
    </source>
</reference>
<dbReference type="GO" id="GO:0009190">
    <property type="term" value="P:cyclic nucleotide biosynthetic process"/>
    <property type="evidence" value="ECO:0007669"/>
    <property type="project" value="InterPro"/>
</dbReference>
<sequence>MQFRLGPTVGRCAFRERMLGESRMAAHRGSMLRTANWLTHLALPMLALWLLMKRPAVDLEWDNRIAHFVLVLSASAVSVALGVVIARAARARDDARLWLVSLVFVTTAGFFGVHALFTPGVLKDTSDADFMFPTRMGLVLAGTVALASAATFSPARSAGLWMLRRLLSGLVWASMALCAVVVNFGLLDRLPDQELVERVEHDAALIGGALFATAAAAYFPIYRRRPAVVLMSVLTAFVLLAEASVALAVGMSWHASWWLWHLLMTTAFCFIAYSARVQFHREGSARGLFDALATRETVAALRSDYSMALDAMVDVMQRRERGEQVPSGAVTIRLADRFGLSEQQVAVLKRAAEALGAEREQLRRLSKLVAVGEELSVIQDEDVLLGRVMSAIADAFPRDDIGLAVMHAGELHSNDSPAPGPTASGAVTLKLPLEVKGKIAGMITVRRPGGIFPDADVALLRSFASQTSIALENARLYRHLDDLFRSYMSPAVATALLADPDQAGLGGAIVDATVLMADLRGFTAFAEAHSPVHVVTMLNTYYGAIVPVILETGGTITQFVGDAVMAVWGAPARHIDHALRAARAGLALHAAVEQAAVEHDDWPRFRVGINTGPTLVGNVGAAQMRSYTAIGDTVNLAARLQDLAKPGQVIVGHGTVAALGEAARVSARRRVKVKGKSEPVEVYVLDAIR</sequence>